<protein>
    <submittedName>
        <fullName evidence="2">Uncharacterized protein</fullName>
    </submittedName>
</protein>
<dbReference type="AlphaFoldDB" id="A0A8S1VVM6"/>
<reference evidence="2" key="1">
    <citation type="submission" date="2021-01" db="EMBL/GenBank/DDBJ databases">
        <authorList>
            <consortium name="Genoscope - CEA"/>
            <person name="William W."/>
        </authorList>
    </citation>
    <scope>NUCLEOTIDE SEQUENCE</scope>
</reference>
<keyword evidence="1" id="KW-0175">Coiled coil</keyword>
<evidence type="ECO:0000313" key="2">
    <source>
        <dbReference type="EMBL" id="CAD8181938.1"/>
    </source>
</evidence>
<dbReference type="EMBL" id="CAJJDO010000077">
    <property type="protein sequence ID" value="CAD8181938.1"/>
    <property type="molecule type" value="Genomic_DNA"/>
</dbReference>
<gene>
    <name evidence="2" type="ORF">PPENT_87.1.T0770164</name>
</gene>
<proteinExistence type="predicted"/>
<organism evidence="2 3">
    <name type="scientific">Paramecium pentaurelia</name>
    <dbReference type="NCBI Taxonomy" id="43138"/>
    <lineage>
        <taxon>Eukaryota</taxon>
        <taxon>Sar</taxon>
        <taxon>Alveolata</taxon>
        <taxon>Ciliophora</taxon>
        <taxon>Intramacronucleata</taxon>
        <taxon>Oligohymenophorea</taxon>
        <taxon>Peniculida</taxon>
        <taxon>Parameciidae</taxon>
        <taxon>Paramecium</taxon>
    </lineage>
</organism>
<sequence>MRQSKICQQPECKRILNSPDEKGPRIRCKDCHTKSFEKSITDIQQKKVELLIKKEQLQKEFQDYYKENKQKWDAGVEQSLNAIKIGLQNEKYQKLQHTINIRKRTLAKQQEELDDHKKLIDKLQLFSKSIQEKYYNLKQSLQKKQNEIQKKEQQYKFRQYIIFAQLPFLFDNHMIYNQYKINEEIQEIVYDTIYELVQPMRDDLLISTSFFNIDYEQLRLSTTKINTKKGEICLTLKKSPVQWKEYFHDNAEYYENFITSIIKVYKLIYYMGNLFNVVLPYVIYIDNHGYPQFLEYQIFTYKRSSNLMDLKESSLSQMQINIYYLKYYFRLDIQDKLYSFFDIIDLLQSYYEKFGFKQYDIFKNLIQDYIPSIKNPIIKQLYSDQQKRKPIPIKLVQTQCPKFLLQYQISEQQISNKMENSFEFSDVEFIQ</sequence>
<feature type="coiled-coil region" evidence="1">
    <location>
        <begin position="40"/>
        <end position="67"/>
    </location>
</feature>
<evidence type="ECO:0000256" key="1">
    <source>
        <dbReference type="SAM" id="Coils"/>
    </source>
</evidence>
<feature type="coiled-coil region" evidence="1">
    <location>
        <begin position="106"/>
        <end position="154"/>
    </location>
</feature>
<dbReference type="Proteomes" id="UP000689195">
    <property type="component" value="Unassembled WGS sequence"/>
</dbReference>
<evidence type="ECO:0000313" key="3">
    <source>
        <dbReference type="Proteomes" id="UP000689195"/>
    </source>
</evidence>
<comment type="caution">
    <text evidence="2">The sequence shown here is derived from an EMBL/GenBank/DDBJ whole genome shotgun (WGS) entry which is preliminary data.</text>
</comment>
<dbReference type="OrthoDB" id="296652at2759"/>
<keyword evidence="3" id="KW-1185">Reference proteome</keyword>
<accession>A0A8S1VVM6</accession>
<name>A0A8S1VVM6_9CILI</name>